<reference evidence="1" key="1">
    <citation type="submission" date="2023-10" db="EMBL/GenBank/DDBJ databases">
        <authorList>
            <person name="Domelevo Entfellner J.-B."/>
        </authorList>
    </citation>
    <scope>NUCLEOTIDE SEQUENCE</scope>
</reference>
<name>A0AA86VJS4_9FABA</name>
<keyword evidence="2" id="KW-1185">Reference proteome</keyword>
<dbReference type="Gramene" id="rna-AYBTSS11_LOCUS10478">
    <property type="protein sequence ID" value="CAJ1941795.1"/>
    <property type="gene ID" value="gene-AYBTSS11_LOCUS10478"/>
</dbReference>
<evidence type="ECO:0000313" key="2">
    <source>
        <dbReference type="Proteomes" id="UP001189624"/>
    </source>
</evidence>
<gene>
    <name evidence="1" type="ORF">AYBTSS11_LOCUS10478</name>
</gene>
<protein>
    <submittedName>
        <fullName evidence="1">Uncharacterized protein</fullName>
    </submittedName>
</protein>
<dbReference type="EMBL" id="OY731400">
    <property type="protein sequence ID" value="CAJ1941795.1"/>
    <property type="molecule type" value="Genomic_DNA"/>
</dbReference>
<accession>A0AA86VJS4</accession>
<evidence type="ECO:0000313" key="1">
    <source>
        <dbReference type="EMBL" id="CAJ1941795.1"/>
    </source>
</evidence>
<dbReference type="Proteomes" id="UP001189624">
    <property type="component" value="Chromosome 3"/>
</dbReference>
<dbReference type="AlphaFoldDB" id="A0AA86VJS4"/>
<organism evidence="1 2">
    <name type="scientific">Sphenostylis stenocarpa</name>
    <dbReference type="NCBI Taxonomy" id="92480"/>
    <lineage>
        <taxon>Eukaryota</taxon>
        <taxon>Viridiplantae</taxon>
        <taxon>Streptophyta</taxon>
        <taxon>Embryophyta</taxon>
        <taxon>Tracheophyta</taxon>
        <taxon>Spermatophyta</taxon>
        <taxon>Magnoliopsida</taxon>
        <taxon>eudicotyledons</taxon>
        <taxon>Gunneridae</taxon>
        <taxon>Pentapetalae</taxon>
        <taxon>rosids</taxon>
        <taxon>fabids</taxon>
        <taxon>Fabales</taxon>
        <taxon>Fabaceae</taxon>
        <taxon>Papilionoideae</taxon>
        <taxon>50 kb inversion clade</taxon>
        <taxon>NPAAA clade</taxon>
        <taxon>indigoferoid/millettioid clade</taxon>
        <taxon>Phaseoleae</taxon>
        <taxon>Sphenostylis</taxon>
    </lineage>
</organism>
<sequence>MKVGCTLSECVANRNRGALERKRVKGGKLGSKTLLVSYSEEEGWDCSPIQKEKESSKLFPFKGIYLEH</sequence>
<proteinExistence type="predicted"/>